<organism evidence="1 2">
    <name type="scientific">Channa argus</name>
    <name type="common">Northern snakehead</name>
    <name type="synonym">Ophicephalus argus</name>
    <dbReference type="NCBI Taxonomy" id="215402"/>
    <lineage>
        <taxon>Eukaryota</taxon>
        <taxon>Metazoa</taxon>
        <taxon>Chordata</taxon>
        <taxon>Craniata</taxon>
        <taxon>Vertebrata</taxon>
        <taxon>Euteleostomi</taxon>
        <taxon>Actinopterygii</taxon>
        <taxon>Neopterygii</taxon>
        <taxon>Teleostei</taxon>
        <taxon>Neoteleostei</taxon>
        <taxon>Acanthomorphata</taxon>
        <taxon>Anabantaria</taxon>
        <taxon>Anabantiformes</taxon>
        <taxon>Channoidei</taxon>
        <taxon>Channidae</taxon>
        <taxon>Channa</taxon>
    </lineage>
</organism>
<dbReference type="EMBL" id="CM015732">
    <property type="protein sequence ID" value="KAF3705092.1"/>
    <property type="molecule type" value="Genomic_DNA"/>
</dbReference>
<proteinExistence type="predicted"/>
<dbReference type="Proteomes" id="UP000503349">
    <property type="component" value="Chromosome 21"/>
</dbReference>
<sequence length="61" mass="7103">MFSEIRQHSLIFTLTAVQFSFLFLNHAMAFMSPQDTIKMYEVTYSSGLGTNMKIIRIRIIL</sequence>
<keyword evidence="2" id="KW-1185">Reference proteome</keyword>
<reference evidence="2" key="2">
    <citation type="submission" date="2019-02" db="EMBL/GenBank/DDBJ databases">
        <title>Opniocepnalus argus Var Kimnra genome.</title>
        <authorList>
            <person name="Zhou C."/>
            <person name="Xiao S."/>
        </authorList>
    </citation>
    <scope>NUCLEOTIDE SEQUENCE [LARGE SCALE GENOMIC DNA]</scope>
</reference>
<evidence type="ECO:0000313" key="1">
    <source>
        <dbReference type="EMBL" id="KAF3705092.1"/>
    </source>
</evidence>
<gene>
    <name evidence="1" type="ORF">EXN66_Car020783</name>
</gene>
<name>A0A6G1QR66_CHAAH</name>
<evidence type="ECO:0000313" key="2">
    <source>
        <dbReference type="Proteomes" id="UP000503349"/>
    </source>
</evidence>
<reference evidence="1 2" key="1">
    <citation type="submission" date="2019-02" db="EMBL/GenBank/DDBJ databases">
        <title>Opniocepnalus argus genome.</title>
        <authorList>
            <person name="Zhou C."/>
            <person name="Xiao S."/>
        </authorList>
    </citation>
    <scope>NUCLEOTIDE SEQUENCE [LARGE SCALE GENOMIC DNA]</scope>
    <source>
        <strain evidence="1">OARG1902GOOAL</strain>
        <tissue evidence="1">Muscle</tissue>
    </source>
</reference>
<dbReference type="AlphaFoldDB" id="A0A6G1QR66"/>
<protein>
    <submittedName>
        <fullName evidence="1">Uncharacterized protein</fullName>
    </submittedName>
</protein>
<accession>A0A6G1QR66</accession>